<dbReference type="PANTHER" id="PTHR45815:SF3">
    <property type="entry name" value="PROTEIN DISULFIDE-ISOMERASE A6"/>
    <property type="match status" value="1"/>
</dbReference>
<dbReference type="InterPro" id="IPR036249">
    <property type="entry name" value="Thioredoxin-like_sf"/>
</dbReference>
<dbReference type="Gene3D" id="3.40.30.10">
    <property type="entry name" value="Glutaredoxin"/>
    <property type="match status" value="1"/>
</dbReference>
<dbReference type="Gene3D" id="1.25.40.10">
    <property type="entry name" value="Tetratricopeptide repeat domain"/>
    <property type="match status" value="2"/>
</dbReference>
<protein>
    <submittedName>
        <fullName evidence="2">Tetratricopeptide repeat protein</fullName>
    </submittedName>
</protein>
<dbReference type="InterPro" id="IPR013766">
    <property type="entry name" value="Thioredoxin_domain"/>
</dbReference>
<dbReference type="PROSITE" id="PS51352">
    <property type="entry name" value="THIOREDOXIN_2"/>
    <property type="match status" value="1"/>
</dbReference>
<evidence type="ECO:0000259" key="1">
    <source>
        <dbReference type="PROSITE" id="PS51352"/>
    </source>
</evidence>
<feature type="domain" description="Thioredoxin" evidence="1">
    <location>
        <begin position="1"/>
        <end position="122"/>
    </location>
</feature>
<name>A0ABY7AME8_9ALTE</name>
<accession>A0ABY7AME8</accession>
<dbReference type="Pfam" id="PF14561">
    <property type="entry name" value="TPR_20"/>
    <property type="match status" value="1"/>
</dbReference>
<dbReference type="Pfam" id="PF14559">
    <property type="entry name" value="TPR_19"/>
    <property type="match status" value="1"/>
</dbReference>
<dbReference type="InterPro" id="IPR011990">
    <property type="entry name" value="TPR-like_helical_dom_sf"/>
</dbReference>
<reference evidence="2" key="1">
    <citation type="submission" date="2022-10" db="EMBL/GenBank/DDBJ databases">
        <title>Catenovulum adriacola sp. nov. isolated in the Harbour of Susak.</title>
        <authorList>
            <person name="Schoch T."/>
            <person name="Reich S.J."/>
            <person name="Stoeferle S."/>
            <person name="Flaiz M."/>
            <person name="Kazda M."/>
            <person name="Riedel C.U."/>
            <person name="Duerre P."/>
        </authorList>
    </citation>
    <scope>NUCLEOTIDE SEQUENCE</scope>
    <source>
        <strain evidence="2">TS8</strain>
    </source>
</reference>
<keyword evidence="3" id="KW-1185">Reference proteome</keyword>
<evidence type="ECO:0000313" key="3">
    <source>
        <dbReference type="Proteomes" id="UP001163726"/>
    </source>
</evidence>
<dbReference type="Pfam" id="PF00085">
    <property type="entry name" value="Thioredoxin"/>
    <property type="match status" value="1"/>
</dbReference>
<dbReference type="PANTHER" id="PTHR45815">
    <property type="entry name" value="PROTEIN DISULFIDE-ISOMERASE A6"/>
    <property type="match status" value="1"/>
</dbReference>
<dbReference type="Proteomes" id="UP001163726">
    <property type="component" value="Chromosome"/>
</dbReference>
<gene>
    <name evidence="2" type="ORF">OLW01_02625</name>
</gene>
<organism evidence="2 3">
    <name type="scientific">Catenovulum adriaticum</name>
    <dbReference type="NCBI Taxonomy" id="2984846"/>
    <lineage>
        <taxon>Bacteria</taxon>
        <taxon>Pseudomonadati</taxon>
        <taxon>Pseudomonadota</taxon>
        <taxon>Gammaproteobacteria</taxon>
        <taxon>Alteromonadales</taxon>
        <taxon>Alteromonadaceae</taxon>
        <taxon>Catenovulum</taxon>
    </lineage>
</organism>
<sequence length="295" mass="32853">MDSLNLNQQANNNIIQITAENVQHEIITASQEKLIVINFTTQRSGESINLSETLVKVAGQYVNDLNLAIVDCDDQQMQQLAMQFGVQNLPTVILFKDGKGLNGFAGEQTHEQIIEFLSPYLPKPEDKLIQQVAQLLSENNYQDALVPAKEAYQLAPDRADAKKQLIDVLLNLGQNNDAESLLAEVGMVDQDDYYHSLVAKLELNKEAAESPEIKALRESLVAQPGNANISMKLAAQLHQAQQNEEALELLMPILIKDLHAEDGEVKKMLMDILATMAKGDPVATQYRRKLYSLLY</sequence>
<dbReference type="RefSeq" id="WP_268075077.1">
    <property type="nucleotide sequence ID" value="NZ_CP109965.1"/>
</dbReference>
<dbReference type="EMBL" id="CP109965">
    <property type="protein sequence ID" value="WAJ70728.1"/>
    <property type="molecule type" value="Genomic_DNA"/>
</dbReference>
<evidence type="ECO:0000313" key="2">
    <source>
        <dbReference type="EMBL" id="WAJ70728.1"/>
    </source>
</evidence>
<dbReference type="SUPFAM" id="SSF48452">
    <property type="entry name" value="TPR-like"/>
    <property type="match status" value="1"/>
</dbReference>
<dbReference type="SUPFAM" id="SSF52833">
    <property type="entry name" value="Thioredoxin-like"/>
    <property type="match status" value="1"/>
</dbReference>
<proteinExistence type="predicted"/>